<dbReference type="AlphaFoldDB" id="A0A0F8Y7A9"/>
<gene>
    <name evidence="2" type="ORF">LCGC14_2854650</name>
</gene>
<name>A0A0F8Y7A9_9ZZZZ</name>
<evidence type="ECO:0000313" key="2">
    <source>
        <dbReference type="EMBL" id="KKK77337.1"/>
    </source>
</evidence>
<proteinExistence type="predicted"/>
<keyword evidence="1" id="KW-1133">Transmembrane helix</keyword>
<dbReference type="EMBL" id="LAZR01055003">
    <property type="protein sequence ID" value="KKK77337.1"/>
    <property type="molecule type" value="Genomic_DNA"/>
</dbReference>
<feature type="transmembrane region" description="Helical" evidence="1">
    <location>
        <begin position="20"/>
        <end position="39"/>
    </location>
</feature>
<reference evidence="2" key="1">
    <citation type="journal article" date="2015" name="Nature">
        <title>Complex archaea that bridge the gap between prokaryotes and eukaryotes.</title>
        <authorList>
            <person name="Spang A."/>
            <person name="Saw J.H."/>
            <person name="Jorgensen S.L."/>
            <person name="Zaremba-Niedzwiedzka K."/>
            <person name="Martijn J."/>
            <person name="Lind A.E."/>
            <person name="van Eijk R."/>
            <person name="Schleper C."/>
            <person name="Guy L."/>
            <person name="Ettema T.J."/>
        </authorList>
    </citation>
    <scope>NUCLEOTIDE SEQUENCE</scope>
</reference>
<keyword evidence="1" id="KW-0812">Transmembrane</keyword>
<protein>
    <submittedName>
        <fullName evidence="2">Uncharacterized protein</fullName>
    </submittedName>
</protein>
<organism evidence="2">
    <name type="scientific">marine sediment metagenome</name>
    <dbReference type="NCBI Taxonomy" id="412755"/>
    <lineage>
        <taxon>unclassified sequences</taxon>
        <taxon>metagenomes</taxon>
        <taxon>ecological metagenomes</taxon>
    </lineage>
</organism>
<keyword evidence="1" id="KW-0472">Membrane</keyword>
<sequence>MNMRWRGRINWKDVTERVIAGIITGLAIGVTLFVLQVMFDG</sequence>
<evidence type="ECO:0000256" key="1">
    <source>
        <dbReference type="SAM" id="Phobius"/>
    </source>
</evidence>
<comment type="caution">
    <text evidence="2">The sequence shown here is derived from an EMBL/GenBank/DDBJ whole genome shotgun (WGS) entry which is preliminary data.</text>
</comment>
<accession>A0A0F8Y7A9</accession>